<evidence type="ECO:0000313" key="8">
    <source>
        <dbReference type="EMBL" id="MDQ1123339.1"/>
    </source>
</evidence>
<dbReference type="Proteomes" id="UP001226691">
    <property type="component" value="Unassembled WGS sequence"/>
</dbReference>
<dbReference type="RefSeq" id="WP_307482733.1">
    <property type="nucleotide sequence ID" value="NZ_JAUTBF010000001.1"/>
</dbReference>
<dbReference type="SUPFAM" id="SSF51445">
    <property type="entry name" value="(Trans)glycosidases"/>
    <property type="match status" value="1"/>
</dbReference>
<evidence type="ECO:0000256" key="5">
    <source>
        <dbReference type="SAM" id="Phobius"/>
    </source>
</evidence>
<evidence type="ECO:0000256" key="1">
    <source>
        <dbReference type="ARBA" id="ARBA00007754"/>
    </source>
</evidence>
<evidence type="ECO:0000313" key="9">
    <source>
        <dbReference type="Proteomes" id="UP001226691"/>
    </source>
</evidence>
<feature type="domain" description="GH26" evidence="7">
    <location>
        <begin position="58"/>
        <end position="378"/>
    </location>
</feature>
<dbReference type="InterPro" id="IPR000805">
    <property type="entry name" value="Glyco_hydro_26"/>
</dbReference>
<keyword evidence="9" id="KW-1185">Reference proteome</keyword>
<dbReference type="PROSITE" id="PS51764">
    <property type="entry name" value="GH26"/>
    <property type="match status" value="1"/>
</dbReference>
<keyword evidence="3 4" id="KW-0326">Glycosidase</keyword>
<evidence type="ECO:0000259" key="7">
    <source>
        <dbReference type="PROSITE" id="PS51764"/>
    </source>
</evidence>
<keyword evidence="5" id="KW-0472">Membrane</keyword>
<comment type="similarity">
    <text evidence="1 4">Belongs to the glycosyl hydrolase 26 family.</text>
</comment>
<feature type="signal peptide" evidence="6">
    <location>
        <begin position="1"/>
        <end position="31"/>
    </location>
</feature>
<keyword evidence="5" id="KW-0812">Transmembrane</keyword>
<accession>A0ABU0TUK0</accession>
<organism evidence="8 9">
    <name type="scientific">Microbacterium trichothecenolyticum</name>
    <name type="common">Aureobacterium trichothecenolyticum</name>
    <dbReference type="NCBI Taxonomy" id="69370"/>
    <lineage>
        <taxon>Bacteria</taxon>
        <taxon>Bacillati</taxon>
        <taxon>Actinomycetota</taxon>
        <taxon>Actinomycetes</taxon>
        <taxon>Micrococcales</taxon>
        <taxon>Microbacteriaceae</taxon>
        <taxon>Microbacterium</taxon>
    </lineage>
</organism>
<evidence type="ECO:0000256" key="4">
    <source>
        <dbReference type="PROSITE-ProRule" id="PRU01100"/>
    </source>
</evidence>
<gene>
    <name evidence="8" type="ORF">QE412_001912</name>
</gene>
<feature type="transmembrane region" description="Helical" evidence="5">
    <location>
        <begin position="446"/>
        <end position="466"/>
    </location>
</feature>
<sequence length="481" mass="51451">MRKSARSSLPTLLCLASVLVVVLTVGSAAHAQSRSPSTAPSPTASAFAVDALSVDRAPSAGGETVTLSGHGLVDPVHVKFGDADAPAVSTVEAGPTIYLGASDNRGASHFAATTGRDPAVMNKFLRWAQGSATEFNDFPAEWARKMHQRGIIPMLTWNPTYRSSTCTAFDGQCPMSLASIADGDYDPEITAFAEQVAKTGVPIFLRLMHEANGGWYPWNVRKEADRAQFIAAWRHVHDIFDRAGASDVSWVWCPNVEKADSRHAVAFRTFYPGDSYVDWVGLDGYNRHANRSFATIFGPSMAQLRTLTTRPVMIAEIGSAEFDKGQRAQFLAQTLETLPKEFPEVRAFLYMMNSVDVSLHPRDEARDAFTGPAAQSYAGPGLANVSAGKILPVQGTRSVSVTVPPHPPGEVSVTVTNGAGQSTSLGEPFTFTAPHARGRSDGSPGFIVAVGVAVALAVAGALVIVTRRRRARVRARTRTIS</sequence>
<dbReference type="Gene3D" id="3.20.20.80">
    <property type="entry name" value="Glycosidases"/>
    <property type="match status" value="1"/>
</dbReference>
<dbReference type="EMBL" id="JAUTBF010000001">
    <property type="protein sequence ID" value="MDQ1123339.1"/>
    <property type="molecule type" value="Genomic_DNA"/>
</dbReference>
<name>A0ABU0TUK0_MICTR</name>
<keyword evidence="2 4" id="KW-0378">Hydrolase</keyword>
<dbReference type="PANTHER" id="PTHR40079">
    <property type="entry name" value="MANNAN ENDO-1,4-BETA-MANNOSIDASE E-RELATED"/>
    <property type="match status" value="1"/>
</dbReference>
<keyword evidence="6" id="KW-0732">Signal</keyword>
<dbReference type="InterPro" id="IPR017853">
    <property type="entry name" value="GH"/>
</dbReference>
<evidence type="ECO:0000256" key="3">
    <source>
        <dbReference type="ARBA" id="ARBA00023295"/>
    </source>
</evidence>
<protein>
    <submittedName>
        <fullName evidence="8">Mannan endo-1,4-beta-mannosidase</fullName>
        <ecNumber evidence="8">3.2.1.78</ecNumber>
    </submittedName>
</protein>
<reference evidence="8 9" key="1">
    <citation type="submission" date="2023-07" db="EMBL/GenBank/DDBJ databases">
        <title>Functional and genomic diversity of the sorghum phyllosphere microbiome.</title>
        <authorList>
            <person name="Shade A."/>
        </authorList>
    </citation>
    <scope>NUCLEOTIDE SEQUENCE [LARGE SCALE GENOMIC DNA]</scope>
    <source>
        <strain evidence="8 9">SORGH_AS_1207</strain>
    </source>
</reference>
<dbReference type="GO" id="GO:0016985">
    <property type="term" value="F:mannan endo-1,4-beta-mannosidase activity"/>
    <property type="evidence" value="ECO:0007669"/>
    <property type="project" value="UniProtKB-EC"/>
</dbReference>
<feature type="active site" description="Nucleophile" evidence="4">
    <location>
        <position position="316"/>
    </location>
</feature>
<proteinExistence type="inferred from homology"/>
<keyword evidence="5" id="KW-1133">Transmembrane helix</keyword>
<evidence type="ECO:0000256" key="2">
    <source>
        <dbReference type="ARBA" id="ARBA00022801"/>
    </source>
</evidence>
<dbReference type="EC" id="3.2.1.78" evidence="8"/>
<comment type="caution">
    <text evidence="8">The sequence shown here is derived from an EMBL/GenBank/DDBJ whole genome shotgun (WGS) entry which is preliminary data.</text>
</comment>
<dbReference type="PANTHER" id="PTHR40079:SF4">
    <property type="entry name" value="GH26 DOMAIN-CONTAINING PROTEIN-RELATED"/>
    <property type="match status" value="1"/>
</dbReference>
<feature type="active site" description="Proton donor" evidence="4">
    <location>
        <position position="210"/>
    </location>
</feature>
<evidence type="ECO:0000256" key="6">
    <source>
        <dbReference type="SAM" id="SignalP"/>
    </source>
</evidence>
<dbReference type="InterPro" id="IPR022790">
    <property type="entry name" value="GH26_dom"/>
</dbReference>
<feature type="chain" id="PRO_5045802979" evidence="6">
    <location>
        <begin position="32"/>
        <end position="481"/>
    </location>
</feature>
<dbReference type="Pfam" id="PF02156">
    <property type="entry name" value="Glyco_hydro_26"/>
    <property type="match status" value="1"/>
</dbReference>